<gene>
    <name evidence="2" type="ordered locus">RSal33209_0904</name>
</gene>
<accession>A9WQK5</accession>
<evidence type="ECO:0000313" key="2">
    <source>
        <dbReference type="EMBL" id="ABY22647.1"/>
    </source>
</evidence>
<dbReference type="GO" id="GO:0004559">
    <property type="term" value="F:alpha-mannosidase activity"/>
    <property type="evidence" value="ECO:0007669"/>
    <property type="project" value="InterPro"/>
</dbReference>
<organism evidence="2 3">
    <name type="scientific">Renibacterium salmoninarum (strain ATCC 33209 / DSM 20767 / JCM 11484 / NBRC 15589 / NCIMB 2235)</name>
    <dbReference type="NCBI Taxonomy" id="288705"/>
    <lineage>
        <taxon>Bacteria</taxon>
        <taxon>Bacillati</taxon>
        <taxon>Actinomycetota</taxon>
        <taxon>Actinomycetes</taxon>
        <taxon>Micrococcales</taxon>
        <taxon>Micrococcaceae</taxon>
        <taxon>Renibacterium</taxon>
    </lineage>
</organism>
<reference evidence="3" key="1">
    <citation type="journal article" date="2008" name="J. Bacteriol.">
        <title>Genome sequence of the fish pathogen Renibacterium salmoninarum suggests reductive evolution away from an environmental Arthrobacter ancestor.</title>
        <authorList>
            <person name="Wiens G.D."/>
            <person name="Rockey D.D."/>
            <person name="Wu Z."/>
            <person name="Chang J."/>
            <person name="Levy R."/>
            <person name="Crane S."/>
            <person name="Chen D.S."/>
            <person name="Capri G.R."/>
            <person name="Burnett J.R."/>
            <person name="Sudheesh P.S."/>
            <person name="Schipma M.J."/>
            <person name="Burd H."/>
            <person name="Bhattacharyya A."/>
            <person name="Rhodes L.D."/>
            <person name="Kaul R."/>
            <person name="Strom M.S."/>
        </authorList>
    </citation>
    <scope>NUCLEOTIDE SEQUENCE [LARGE SCALE GENOMIC DNA]</scope>
    <source>
        <strain evidence="3">ATCC 33209 / DSM 20767 / JCM 11484 / NBRC 15589 / NCIMB 2235</strain>
    </source>
</reference>
<dbReference type="EMBL" id="CP000910">
    <property type="protein sequence ID" value="ABY22647.1"/>
    <property type="molecule type" value="Genomic_DNA"/>
</dbReference>
<evidence type="ECO:0000259" key="1">
    <source>
        <dbReference type="Pfam" id="PF07748"/>
    </source>
</evidence>
<sequence>MRLQGRWADNAPPNGRISELVTAWNDAWDYPKIRLSTNEMFFEEVQERHGEQIEDIAGDWNDWWGHGIGSAASEMALSRQAQSQLAQAHTLTSFGQLLGAEANQTATVNTERGYRQLALWDEHTWGAADSWLHKDHGPSAGERQWHWKAARAYEALDESQLALAQSREILAAQLDPADPLEFTVFNTANQNRNGVVDFFLSDSVLPVQLPLAVRDLRDENLLPVEYLVEQENFRSLGRTVRVALQNIPALGSVSIRVEPAQNSPATPVEIQHSDGANPYLLANEFFAVRIDARAGTVSSIFDKRAEKELVNQDAVFGFNGYVYDTYASAGAQNHNSSKQYETPGKLTLLAGRSISTAAALITSSSEALGRHLTVRSIAPGANWVESTYTLPHGAARLEIRNRVSKESTYTKESAFFAFPFAIENARVLLESAGGLAEPGAASIPGSAEYMHGIRHWARIQGAECSIGWATAEAPLVEVGTISLPYIPFPNSLPVTEPGTIYSWIHNNIWDTNFPVQQAFEMDFRYCISAGEPLSTVAALHAAADFAQPLIALPGKAAATSAELLTIESEQVQLIDVLPGNGSVVARLLWSNPDGGSCEIGLPGLVSAFRTNFLGERLAELEVLAGKARISSSGAGVLAVELRTE</sequence>
<feature type="domain" description="Glycosyl hydrolase family 38 C-terminal" evidence="1">
    <location>
        <begin position="281"/>
        <end position="426"/>
    </location>
</feature>
<dbReference type="eggNOG" id="COG0383">
    <property type="taxonomic scope" value="Bacteria"/>
</dbReference>
<dbReference type="Pfam" id="PF07748">
    <property type="entry name" value="Glyco_hydro_38C"/>
    <property type="match status" value="1"/>
</dbReference>
<evidence type="ECO:0000313" key="3">
    <source>
        <dbReference type="Proteomes" id="UP000002007"/>
    </source>
</evidence>
<dbReference type="SUPFAM" id="SSF74650">
    <property type="entry name" value="Galactose mutarotase-like"/>
    <property type="match status" value="1"/>
</dbReference>
<keyword evidence="3" id="KW-1185">Reference proteome</keyword>
<dbReference type="InterPro" id="IPR011682">
    <property type="entry name" value="Glyco_hydro_38_C"/>
</dbReference>
<dbReference type="Proteomes" id="UP000002007">
    <property type="component" value="Chromosome"/>
</dbReference>
<dbReference type="KEGG" id="rsa:RSal33209_0904"/>
<dbReference type="InterPro" id="IPR011013">
    <property type="entry name" value="Gal_mutarotase_sf_dom"/>
</dbReference>
<dbReference type="GO" id="GO:0030246">
    <property type="term" value="F:carbohydrate binding"/>
    <property type="evidence" value="ECO:0007669"/>
    <property type="project" value="InterPro"/>
</dbReference>
<name>A9WQK5_RENSM</name>
<dbReference type="STRING" id="288705.RSal33209_0904"/>
<dbReference type="AlphaFoldDB" id="A9WQK5"/>
<dbReference type="GO" id="GO:0006013">
    <property type="term" value="P:mannose metabolic process"/>
    <property type="evidence" value="ECO:0007669"/>
    <property type="project" value="InterPro"/>
</dbReference>
<protein>
    <recommendedName>
        <fullName evidence="1">Glycosyl hydrolase family 38 C-terminal domain-containing protein</fullName>
    </recommendedName>
</protein>
<proteinExistence type="predicted"/>
<dbReference type="HOGENOM" id="CLU_425052_0_0_11"/>